<feature type="signal peptide" evidence="1">
    <location>
        <begin position="1"/>
        <end position="20"/>
    </location>
</feature>
<dbReference type="AlphaFoldDB" id="A0A6M5Z3C9"/>
<gene>
    <name evidence="3" type="ORF">FTUN_8238</name>
</gene>
<organism evidence="3 4">
    <name type="scientific">Frigoriglobus tundricola</name>
    <dbReference type="NCBI Taxonomy" id="2774151"/>
    <lineage>
        <taxon>Bacteria</taxon>
        <taxon>Pseudomonadati</taxon>
        <taxon>Planctomycetota</taxon>
        <taxon>Planctomycetia</taxon>
        <taxon>Gemmatales</taxon>
        <taxon>Gemmataceae</taxon>
        <taxon>Frigoriglobus</taxon>
    </lineage>
</organism>
<feature type="chain" id="PRO_5026671718" description="Xylose isomerase-like TIM barrel domain-containing protein" evidence="1">
    <location>
        <begin position="21"/>
        <end position="299"/>
    </location>
</feature>
<evidence type="ECO:0000259" key="2">
    <source>
        <dbReference type="Pfam" id="PF01261"/>
    </source>
</evidence>
<sequence>MTRTMLSLLVVAVFSTIARPADPPAPAKLFAQDNLVAWCIVPFDAKKRGPAARVEVLQTLGFKKYAYDWRGEHLPTFDAEVALLKKAKIELTAVWFPADLGPDAQTLLAVIKKHDVKPQLWVTSGEPAGGDRAAKVRAAAKTIKPIAEEAAKLGCRVALYNHGGWFGEPENQIAMIEALKLKNVGIVYNLHHGHEHFDTFPELLKRMKPHLLALNLNGSVRGGDKVGKKIMPLGTGELDVKLLGQIRDSGYTGPIGIIGHTQDDVAERLADNLDGLRWLLPQLEGKDAGTMPDYRTWKP</sequence>
<dbReference type="Pfam" id="PF01261">
    <property type="entry name" value="AP_endonuc_2"/>
    <property type="match status" value="1"/>
</dbReference>
<dbReference type="EMBL" id="CP053452">
    <property type="protein sequence ID" value="QJX00606.1"/>
    <property type="molecule type" value="Genomic_DNA"/>
</dbReference>
<accession>A0A6M5Z3C9</accession>
<dbReference type="InterPro" id="IPR013022">
    <property type="entry name" value="Xyl_isomerase-like_TIM-brl"/>
</dbReference>
<proteinExistence type="predicted"/>
<dbReference type="KEGG" id="ftj:FTUN_8238"/>
<feature type="domain" description="Xylose isomerase-like TIM barrel" evidence="2">
    <location>
        <begin position="118"/>
        <end position="278"/>
    </location>
</feature>
<reference evidence="4" key="1">
    <citation type="submission" date="2020-05" db="EMBL/GenBank/DDBJ databases">
        <title>Frigoriglobus tundricola gen. nov., sp. nov., a psychrotolerant cellulolytic planctomycete of the family Gemmataceae with two divergent copies of 16S rRNA gene.</title>
        <authorList>
            <person name="Kulichevskaya I.S."/>
            <person name="Ivanova A.A."/>
            <person name="Naumoff D.G."/>
            <person name="Beletsky A.V."/>
            <person name="Rijpstra W.I.C."/>
            <person name="Sinninghe Damste J.S."/>
            <person name="Mardanov A.V."/>
            <person name="Ravin N.V."/>
            <person name="Dedysh S.N."/>
        </authorList>
    </citation>
    <scope>NUCLEOTIDE SEQUENCE [LARGE SCALE GENOMIC DNA]</scope>
    <source>
        <strain evidence="4">PL17</strain>
    </source>
</reference>
<name>A0A6M5Z3C9_9BACT</name>
<evidence type="ECO:0000313" key="3">
    <source>
        <dbReference type="EMBL" id="QJX00606.1"/>
    </source>
</evidence>
<protein>
    <recommendedName>
        <fullName evidence="2">Xylose isomerase-like TIM barrel domain-containing protein</fullName>
    </recommendedName>
</protein>
<dbReference type="Gene3D" id="3.20.20.150">
    <property type="entry name" value="Divalent-metal-dependent TIM barrel enzymes"/>
    <property type="match status" value="1"/>
</dbReference>
<evidence type="ECO:0000313" key="4">
    <source>
        <dbReference type="Proteomes" id="UP000503447"/>
    </source>
</evidence>
<keyword evidence="1" id="KW-0732">Signal</keyword>
<keyword evidence="4" id="KW-1185">Reference proteome</keyword>
<dbReference type="SUPFAM" id="SSF51658">
    <property type="entry name" value="Xylose isomerase-like"/>
    <property type="match status" value="1"/>
</dbReference>
<evidence type="ECO:0000256" key="1">
    <source>
        <dbReference type="SAM" id="SignalP"/>
    </source>
</evidence>
<dbReference type="Proteomes" id="UP000503447">
    <property type="component" value="Chromosome"/>
</dbReference>
<dbReference type="InterPro" id="IPR036237">
    <property type="entry name" value="Xyl_isomerase-like_sf"/>
</dbReference>